<dbReference type="SUPFAM" id="SSF117856">
    <property type="entry name" value="AF0104/ALDC/Ptd012-like"/>
    <property type="match status" value="1"/>
</dbReference>
<accession>A0A426ZKB4</accession>
<evidence type="ECO:0000256" key="1">
    <source>
        <dbReference type="ARBA" id="ARBA00004123"/>
    </source>
</evidence>
<proteinExistence type="predicted"/>
<keyword evidence="5" id="KW-0539">Nucleus</keyword>
<reference evidence="8 9" key="1">
    <citation type="journal article" date="2014" name="Agronomy (Basel)">
        <title>A Draft Genome Sequence for Ensete ventricosum, the Drought-Tolerant Tree Against Hunger.</title>
        <authorList>
            <person name="Harrison J."/>
            <person name="Moore K.A."/>
            <person name="Paszkiewicz K."/>
            <person name="Jones T."/>
            <person name="Grant M."/>
            <person name="Ambacheew D."/>
            <person name="Muzemil S."/>
            <person name="Studholme D.J."/>
        </authorList>
    </citation>
    <scope>NUCLEOTIDE SEQUENCE [LARGE SCALE GENOMIC DNA]</scope>
</reference>
<dbReference type="GO" id="GO:0005634">
    <property type="term" value="C:nucleus"/>
    <property type="evidence" value="ECO:0007669"/>
    <property type="project" value="UniProtKB-SubCell"/>
</dbReference>
<dbReference type="PROSITE" id="PS51742">
    <property type="entry name" value="PPC"/>
    <property type="match status" value="1"/>
</dbReference>
<dbReference type="GO" id="GO:0003680">
    <property type="term" value="F:minor groove of adenine-thymine-rich DNA binding"/>
    <property type="evidence" value="ECO:0007669"/>
    <property type="project" value="InterPro"/>
</dbReference>
<dbReference type="PANTHER" id="PTHR31100">
    <property type="entry name" value="AT-HOOK MOTIF NUCLEAR-LOCALIZED PROTEIN 15"/>
    <property type="match status" value="1"/>
</dbReference>
<dbReference type="FunFam" id="3.30.1330.80:FF:000002">
    <property type="entry name" value="AT-hook motif nuclear-localized protein"/>
    <property type="match status" value="1"/>
</dbReference>
<dbReference type="InterPro" id="IPR005175">
    <property type="entry name" value="PPC_dom"/>
</dbReference>
<evidence type="ECO:0000313" key="9">
    <source>
        <dbReference type="Proteomes" id="UP000287651"/>
    </source>
</evidence>
<dbReference type="InterPro" id="IPR014476">
    <property type="entry name" value="AHL15-29"/>
</dbReference>
<feature type="compositionally biased region" description="Polar residues" evidence="6">
    <location>
        <begin position="226"/>
        <end position="241"/>
    </location>
</feature>
<evidence type="ECO:0000259" key="7">
    <source>
        <dbReference type="PROSITE" id="PS51742"/>
    </source>
</evidence>
<feature type="region of interest" description="Disordered" evidence="6">
    <location>
        <begin position="219"/>
        <end position="249"/>
    </location>
</feature>
<evidence type="ECO:0000256" key="4">
    <source>
        <dbReference type="ARBA" id="ARBA00023163"/>
    </source>
</evidence>
<evidence type="ECO:0000256" key="3">
    <source>
        <dbReference type="ARBA" id="ARBA00023125"/>
    </source>
</evidence>
<keyword evidence="2" id="KW-0805">Transcription regulation</keyword>
<dbReference type="EMBL" id="AMZH03006193">
    <property type="protein sequence ID" value="RRT64443.1"/>
    <property type="molecule type" value="Genomic_DNA"/>
</dbReference>
<feature type="compositionally biased region" description="Basic and acidic residues" evidence="6">
    <location>
        <begin position="28"/>
        <end position="52"/>
    </location>
</feature>
<dbReference type="Proteomes" id="UP000287651">
    <property type="component" value="Unassembled WGS sequence"/>
</dbReference>
<dbReference type="PANTHER" id="PTHR31100:SF14">
    <property type="entry name" value="AT-HOOK MOTIF NUCLEAR-LOCALIZED PROTEIN 15"/>
    <property type="match status" value="1"/>
</dbReference>
<gene>
    <name evidence="8" type="ORF">B296_00026243</name>
</gene>
<feature type="domain" description="PPC" evidence="7">
    <location>
        <begin position="92"/>
        <end position="231"/>
    </location>
</feature>
<protein>
    <recommendedName>
        <fullName evidence="7">PPC domain-containing protein</fullName>
    </recommendedName>
</protein>
<dbReference type="Pfam" id="PF03479">
    <property type="entry name" value="PCC"/>
    <property type="match status" value="1"/>
</dbReference>
<name>A0A426ZKB4_ENSVE</name>
<feature type="region of interest" description="Disordered" evidence="6">
    <location>
        <begin position="1"/>
        <end position="92"/>
    </location>
</feature>
<evidence type="ECO:0000313" key="8">
    <source>
        <dbReference type="EMBL" id="RRT64443.1"/>
    </source>
</evidence>
<dbReference type="Gene3D" id="3.30.1330.80">
    <property type="entry name" value="Hypothetical protein, similar to alpha- acetolactate decarboxylase, domain 2"/>
    <property type="match status" value="1"/>
</dbReference>
<organism evidence="8 9">
    <name type="scientific">Ensete ventricosum</name>
    <name type="common">Abyssinian banana</name>
    <name type="synonym">Musa ensete</name>
    <dbReference type="NCBI Taxonomy" id="4639"/>
    <lineage>
        <taxon>Eukaryota</taxon>
        <taxon>Viridiplantae</taxon>
        <taxon>Streptophyta</taxon>
        <taxon>Embryophyta</taxon>
        <taxon>Tracheophyta</taxon>
        <taxon>Spermatophyta</taxon>
        <taxon>Magnoliopsida</taxon>
        <taxon>Liliopsida</taxon>
        <taxon>Zingiberales</taxon>
        <taxon>Musaceae</taxon>
        <taxon>Ensete</taxon>
    </lineage>
</organism>
<evidence type="ECO:0000256" key="2">
    <source>
        <dbReference type="ARBA" id="ARBA00023015"/>
    </source>
</evidence>
<evidence type="ECO:0000256" key="6">
    <source>
        <dbReference type="SAM" id="MobiDB-lite"/>
    </source>
</evidence>
<keyword evidence="4" id="KW-0804">Transcription</keyword>
<keyword evidence="3" id="KW-0238">DNA-binding</keyword>
<dbReference type="AlphaFoldDB" id="A0A426ZKB4"/>
<dbReference type="GO" id="GO:0003700">
    <property type="term" value="F:DNA-binding transcription factor activity"/>
    <property type="evidence" value="ECO:0007669"/>
    <property type="project" value="TreeGrafter"/>
</dbReference>
<comment type="caution">
    <text evidence="8">The sequence shown here is derived from an EMBL/GenBank/DDBJ whole genome shotgun (WGS) entry which is preliminary data.</text>
</comment>
<sequence>MGGVGTTHPFAPPFHLPNPISRLSLLHDQVDDKNKKRNHSEYDANGDDHSSSADDSVEAGSGGCSSGRRPRGRPRGSKNKPKPPVIVTRESPDALRSHVFEVPSGADIMDAVATFALRRRRGVAILSARGAVTDVKLRQPDAPPGALVALPGRFEILSLSGAFLPAPAPFGATSLAAYLARGQGRVVGGSVVGELVASGPVVIIAATFANAIYERLPLPDDEQPVGTEQNKGGNGAGNDSFSAAYPSPMSLPPDLLRHGGQGVFGAWDLANSRPPPSYW</sequence>
<feature type="compositionally biased region" description="Basic residues" evidence="6">
    <location>
        <begin position="68"/>
        <end position="81"/>
    </location>
</feature>
<evidence type="ECO:0000256" key="5">
    <source>
        <dbReference type="ARBA" id="ARBA00023242"/>
    </source>
</evidence>
<dbReference type="CDD" id="cd11378">
    <property type="entry name" value="DUF296"/>
    <property type="match status" value="1"/>
</dbReference>
<comment type="subcellular location">
    <subcellularLocation>
        <location evidence="1">Nucleus</location>
    </subcellularLocation>
</comment>